<organism evidence="3 4">
    <name type="scientific">Mycena metata</name>
    <dbReference type="NCBI Taxonomy" id="1033252"/>
    <lineage>
        <taxon>Eukaryota</taxon>
        <taxon>Fungi</taxon>
        <taxon>Dikarya</taxon>
        <taxon>Basidiomycota</taxon>
        <taxon>Agaricomycotina</taxon>
        <taxon>Agaricomycetes</taxon>
        <taxon>Agaricomycetidae</taxon>
        <taxon>Agaricales</taxon>
        <taxon>Marasmiineae</taxon>
        <taxon>Mycenaceae</taxon>
        <taxon>Mycena</taxon>
    </lineage>
</organism>
<gene>
    <name evidence="3" type="ORF">B0H16DRAFT_1599983</name>
</gene>
<dbReference type="AlphaFoldDB" id="A0AAD7HLK3"/>
<reference evidence="3" key="1">
    <citation type="submission" date="2023-03" db="EMBL/GenBank/DDBJ databases">
        <title>Massive genome expansion in bonnet fungi (Mycena s.s.) driven by repeated elements and novel gene families across ecological guilds.</title>
        <authorList>
            <consortium name="Lawrence Berkeley National Laboratory"/>
            <person name="Harder C.B."/>
            <person name="Miyauchi S."/>
            <person name="Viragh M."/>
            <person name="Kuo A."/>
            <person name="Thoen E."/>
            <person name="Andreopoulos B."/>
            <person name="Lu D."/>
            <person name="Skrede I."/>
            <person name="Drula E."/>
            <person name="Henrissat B."/>
            <person name="Morin E."/>
            <person name="Kohler A."/>
            <person name="Barry K."/>
            <person name="LaButti K."/>
            <person name="Morin E."/>
            <person name="Salamov A."/>
            <person name="Lipzen A."/>
            <person name="Mereny Z."/>
            <person name="Hegedus B."/>
            <person name="Baldrian P."/>
            <person name="Stursova M."/>
            <person name="Weitz H."/>
            <person name="Taylor A."/>
            <person name="Grigoriev I.V."/>
            <person name="Nagy L.G."/>
            <person name="Martin F."/>
            <person name="Kauserud H."/>
        </authorList>
    </citation>
    <scope>NUCLEOTIDE SEQUENCE</scope>
    <source>
        <strain evidence="3">CBHHK182m</strain>
    </source>
</reference>
<protein>
    <submittedName>
        <fullName evidence="3">Uncharacterized protein</fullName>
    </submittedName>
</protein>
<name>A0AAD7HLK3_9AGAR</name>
<feature type="transmembrane region" description="Helical" evidence="2">
    <location>
        <begin position="117"/>
        <end position="137"/>
    </location>
</feature>
<keyword evidence="4" id="KW-1185">Reference proteome</keyword>
<comment type="caution">
    <text evidence="3">The sequence shown here is derived from an EMBL/GenBank/DDBJ whole genome shotgun (WGS) entry which is preliminary data.</text>
</comment>
<keyword evidence="2" id="KW-1133">Transmembrane helix</keyword>
<sequence>MAPNDWTVRATESPVHAPGSQRNHHLSVIGTGIAFISRAGVLLAAMRFLFLLLLFRRAIGRTTAVRLRPAFIGGTIPLATRRFLLFLLFLLLFRRTIARVRVSIISVLGFRRTGVHLAARGFLLLLFLFLLLLLVIITRTRIGAAFRTGSAFRVRIHDVLDFTLKGCRACALAPENTFDCYDSLRHDCA</sequence>
<dbReference type="Proteomes" id="UP001215598">
    <property type="component" value="Unassembled WGS sequence"/>
</dbReference>
<feature type="region of interest" description="Disordered" evidence="1">
    <location>
        <begin position="1"/>
        <end position="22"/>
    </location>
</feature>
<keyword evidence="2" id="KW-0812">Transmembrane</keyword>
<evidence type="ECO:0000313" key="4">
    <source>
        <dbReference type="Proteomes" id="UP001215598"/>
    </source>
</evidence>
<evidence type="ECO:0000256" key="1">
    <source>
        <dbReference type="SAM" id="MobiDB-lite"/>
    </source>
</evidence>
<evidence type="ECO:0000256" key="2">
    <source>
        <dbReference type="SAM" id="Phobius"/>
    </source>
</evidence>
<evidence type="ECO:0000313" key="3">
    <source>
        <dbReference type="EMBL" id="KAJ7722711.1"/>
    </source>
</evidence>
<keyword evidence="2" id="KW-0472">Membrane</keyword>
<feature type="transmembrane region" description="Helical" evidence="2">
    <location>
        <begin position="76"/>
        <end position="97"/>
    </location>
</feature>
<accession>A0AAD7HLK3</accession>
<feature type="transmembrane region" description="Helical" evidence="2">
    <location>
        <begin position="28"/>
        <end position="55"/>
    </location>
</feature>
<proteinExistence type="predicted"/>
<dbReference type="EMBL" id="JARKIB010000217">
    <property type="protein sequence ID" value="KAJ7722711.1"/>
    <property type="molecule type" value="Genomic_DNA"/>
</dbReference>